<dbReference type="Pfam" id="PF00443">
    <property type="entry name" value="UCH"/>
    <property type="match status" value="1"/>
</dbReference>
<feature type="domain" description="USP" evidence="2">
    <location>
        <begin position="54"/>
        <end position="158"/>
    </location>
</feature>
<dbReference type="InterPro" id="IPR038765">
    <property type="entry name" value="Papain-like_cys_pep_sf"/>
</dbReference>
<dbReference type="AlphaFoldDB" id="A0AAW2ZH24"/>
<dbReference type="GO" id="GO:0005634">
    <property type="term" value="C:nucleus"/>
    <property type="evidence" value="ECO:0007669"/>
    <property type="project" value="TreeGrafter"/>
</dbReference>
<feature type="non-terminal residue" evidence="3">
    <location>
        <position position="158"/>
    </location>
</feature>
<dbReference type="EMBL" id="JAOPGA020001453">
    <property type="protein sequence ID" value="KAL0488607.1"/>
    <property type="molecule type" value="Genomic_DNA"/>
</dbReference>
<evidence type="ECO:0000313" key="4">
    <source>
        <dbReference type="Proteomes" id="UP001431209"/>
    </source>
</evidence>
<dbReference type="PANTHER" id="PTHR24006:SF702">
    <property type="entry name" value="UBIQUITIN CARBOXYL-TERMINAL HYDROLASE 47"/>
    <property type="match status" value="1"/>
</dbReference>
<dbReference type="GO" id="GO:0005829">
    <property type="term" value="C:cytosol"/>
    <property type="evidence" value="ECO:0007669"/>
    <property type="project" value="TreeGrafter"/>
</dbReference>
<dbReference type="SUPFAM" id="SSF54001">
    <property type="entry name" value="Cysteine proteinases"/>
    <property type="match status" value="1"/>
</dbReference>
<comment type="caution">
    <text evidence="3">The sequence shown here is derived from an EMBL/GenBank/DDBJ whole genome shotgun (WGS) entry which is preliminary data.</text>
</comment>
<proteinExistence type="predicted"/>
<dbReference type="PROSITE" id="PS00972">
    <property type="entry name" value="USP_1"/>
    <property type="match status" value="1"/>
</dbReference>
<sequence>MTVKQEASGDAVNEEKNDTSKSKQTTSSKSQEEEKTNVPLPAVPRAHTNANGFVGLSNQGATCYLNSLLQSLYNTPEIREMVYKWKYNPEVEASEERCIPLQLQKLFARLQLSKSRAVTTKLLTASFGWNRQQAFVQHDVQELCRILFDALDKALTCA</sequence>
<evidence type="ECO:0000313" key="3">
    <source>
        <dbReference type="EMBL" id="KAL0488607.1"/>
    </source>
</evidence>
<dbReference type="GO" id="GO:0004843">
    <property type="term" value="F:cysteine-type deubiquitinase activity"/>
    <property type="evidence" value="ECO:0007669"/>
    <property type="project" value="InterPro"/>
</dbReference>
<dbReference type="PANTHER" id="PTHR24006">
    <property type="entry name" value="UBIQUITIN CARBOXYL-TERMINAL HYDROLASE"/>
    <property type="match status" value="1"/>
</dbReference>
<gene>
    <name evidence="3" type="ORF">AKO1_015692</name>
</gene>
<protein>
    <recommendedName>
        <fullName evidence="2">USP domain-containing protein</fullName>
    </recommendedName>
</protein>
<dbReference type="InterPro" id="IPR028889">
    <property type="entry name" value="USP"/>
</dbReference>
<feature type="region of interest" description="Disordered" evidence="1">
    <location>
        <begin position="1"/>
        <end position="44"/>
    </location>
</feature>
<evidence type="ECO:0000259" key="2">
    <source>
        <dbReference type="PROSITE" id="PS50235"/>
    </source>
</evidence>
<name>A0AAW2ZH24_9EUKA</name>
<dbReference type="Proteomes" id="UP001431209">
    <property type="component" value="Unassembled WGS sequence"/>
</dbReference>
<dbReference type="InterPro" id="IPR050164">
    <property type="entry name" value="Peptidase_C19"/>
</dbReference>
<dbReference type="InterPro" id="IPR018200">
    <property type="entry name" value="USP_CS"/>
</dbReference>
<dbReference type="PROSITE" id="PS50235">
    <property type="entry name" value="USP_3"/>
    <property type="match status" value="1"/>
</dbReference>
<organism evidence="3 4">
    <name type="scientific">Acrasis kona</name>
    <dbReference type="NCBI Taxonomy" id="1008807"/>
    <lineage>
        <taxon>Eukaryota</taxon>
        <taxon>Discoba</taxon>
        <taxon>Heterolobosea</taxon>
        <taxon>Tetramitia</taxon>
        <taxon>Eutetramitia</taxon>
        <taxon>Acrasidae</taxon>
        <taxon>Acrasis</taxon>
    </lineage>
</organism>
<dbReference type="GO" id="GO:0016579">
    <property type="term" value="P:protein deubiquitination"/>
    <property type="evidence" value="ECO:0007669"/>
    <property type="project" value="InterPro"/>
</dbReference>
<evidence type="ECO:0000256" key="1">
    <source>
        <dbReference type="SAM" id="MobiDB-lite"/>
    </source>
</evidence>
<keyword evidence="4" id="KW-1185">Reference proteome</keyword>
<accession>A0AAW2ZH24</accession>
<dbReference type="InterPro" id="IPR001394">
    <property type="entry name" value="Peptidase_C19_UCH"/>
</dbReference>
<reference evidence="3 4" key="1">
    <citation type="submission" date="2024-03" db="EMBL/GenBank/DDBJ databases">
        <title>The Acrasis kona genome and developmental transcriptomes reveal deep origins of eukaryotic multicellular pathways.</title>
        <authorList>
            <person name="Sheikh S."/>
            <person name="Fu C.-J."/>
            <person name="Brown M.W."/>
            <person name="Baldauf S.L."/>
        </authorList>
    </citation>
    <scope>NUCLEOTIDE SEQUENCE [LARGE SCALE GENOMIC DNA]</scope>
    <source>
        <strain evidence="3 4">ATCC MYA-3509</strain>
    </source>
</reference>
<dbReference type="Gene3D" id="3.90.70.10">
    <property type="entry name" value="Cysteine proteinases"/>
    <property type="match status" value="1"/>
</dbReference>